<dbReference type="InterPro" id="IPR051515">
    <property type="entry name" value="IRG"/>
</dbReference>
<evidence type="ECO:0000313" key="7">
    <source>
        <dbReference type="Proteomes" id="UP001189429"/>
    </source>
</evidence>
<evidence type="ECO:0000313" key="6">
    <source>
        <dbReference type="EMBL" id="CAK0849366.1"/>
    </source>
</evidence>
<dbReference type="InterPro" id="IPR030385">
    <property type="entry name" value="G_IRG_dom"/>
</dbReference>
<dbReference type="SUPFAM" id="SSF52540">
    <property type="entry name" value="P-loop containing nucleoside triphosphate hydrolases"/>
    <property type="match status" value="1"/>
</dbReference>
<evidence type="ECO:0000256" key="2">
    <source>
        <dbReference type="ARBA" id="ARBA00022741"/>
    </source>
</evidence>
<dbReference type="PROSITE" id="PS51716">
    <property type="entry name" value="G_IRG"/>
    <property type="match status" value="1"/>
</dbReference>
<dbReference type="InterPro" id="IPR027417">
    <property type="entry name" value="P-loop_NTPase"/>
</dbReference>
<reference evidence="6" key="1">
    <citation type="submission" date="2023-10" db="EMBL/GenBank/DDBJ databases">
        <authorList>
            <person name="Chen Y."/>
            <person name="Shah S."/>
            <person name="Dougan E. K."/>
            <person name="Thang M."/>
            <person name="Chan C."/>
        </authorList>
    </citation>
    <scope>NUCLEOTIDE SEQUENCE [LARGE SCALE GENOMIC DNA]</scope>
</reference>
<accession>A0ABN9TUK5</accession>
<feature type="domain" description="IRG-type G" evidence="5">
    <location>
        <begin position="1421"/>
        <end position="1730"/>
    </location>
</feature>
<keyword evidence="3" id="KW-0378">Hydrolase</keyword>
<protein>
    <recommendedName>
        <fullName evidence="5">IRG-type G domain-containing protein</fullName>
    </recommendedName>
</protein>
<evidence type="ECO:0000259" key="5">
    <source>
        <dbReference type="PROSITE" id="PS51716"/>
    </source>
</evidence>
<dbReference type="EMBL" id="CAUYUJ010015056">
    <property type="protein sequence ID" value="CAK0849366.1"/>
    <property type="molecule type" value="Genomic_DNA"/>
</dbReference>
<evidence type="ECO:0000256" key="3">
    <source>
        <dbReference type="ARBA" id="ARBA00022801"/>
    </source>
</evidence>
<dbReference type="Proteomes" id="UP001189429">
    <property type="component" value="Unassembled WGS sequence"/>
</dbReference>
<gene>
    <name evidence="6" type="ORF">PCOR1329_LOCUS42077</name>
</gene>
<keyword evidence="4" id="KW-0342">GTP-binding</keyword>
<keyword evidence="7" id="KW-1185">Reference proteome</keyword>
<comment type="caution">
    <text evidence="6">The sequence shown here is derived from an EMBL/GenBank/DDBJ whole genome shotgun (WGS) entry which is preliminary data.</text>
</comment>
<dbReference type="PANTHER" id="PTHR32341:SF10">
    <property type="entry name" value="INTERFERON-INDUCIBLE GTPASE 5"/>
    <property type="match status" value="1"/>
</dbReference>
<comment type="similarity">
    <text evidence="1">Belongs to the TRAFAC class dynamin-like GTPase superfamily. IRG family.</text>
</comment>
<sequence length="1743" mass="190982">MAGAAASTVLGRGSAAWVHYGAGEHHARLVGSLVENDEYAVVSPDFDVYVGQLSLHNGDLEGIRFSASVDVRPRGIPVPGSMLYIFAALTPAEVNELLAEADQVCNLERAHRGLPLLGEAARAPVGAAVVTTPVPAVAPAPGAPRPVPAGGAWVLAEPLVGHDVGEEFTLPAGAAVLGTRALVVIDGGVATFEQLVEGADITHWALARSNFLCDDPRILARAPTERSLVDAVRSMTACTRQAEGLAAFPLQGPAIGAEWVDSVVRDGATSLIDRASKWRRESGVKTRSSTAHEHAILHRAVQLLATVDGLNVKNLIGVELLLRRITLHEEAVAENPEARLHLKRWNAVQSAAQEAVDGLNLLFGCDPQELSVPTQCEGTEAVGGCSPLHGAIHQHLFATIASGMPDHVQTDHASFRELAGANADYEMLACAVEPCDPANVSLPEGQVSPVVLTEFVSPELGRCLDLDNVLADADVAEYRLRHEPVVSYTDVRIRGDEDVRLKFLRSLYDCGILGFCRASKGMITPFFVKKKQGRQRLVLDCRRPEMSSAENMHGLEVPGEASPVFVATGDISFFLNYQCGVPSALSEYFSFEAVDASLAKKWGATSDVRGLSLPDVGEVFPCLLVLPMGWTWSFYIVQALHAELLREAGFSQDLIMSNAWPAPPLSDDPVALPYCDNLTVFGMSRDRVDQRLRELIGVFEGKGFVLHEISWASTSSDILGTAFDGLRRTVRARPKRAWTLRGAHRHAALGGAISGKVLERLLGHYVVEGLNQRPALSVLRASYVFIRDCCWTPRPLWDSVCRELLVRSSLVPLLSGSFGRPRSTSVLATDASGSGWGVMGAGFDREEVGETGRWNERWRYEPLPPSEWAPRRRALAAELDPLVDPVTSDVGPCDLDELGGVPSEFAWRPRAGFPEVPKAVVLGRSWKCWRAGRCRFEEPIGNKEGRAVIKGMSLELRGPSQRRKRRLVLVDNFGVALCFSRGRAAFFGLLQLVRRLAALSFATGAWVALRWIPSESNPADEPPRLFEKLREARAALYEAPAAGAELGGLSSRRAIDLLRNRWNPACELATVGAKGLAAYQYFENLFLEWQRRRGRATDSHDEIEVNLLGYLDELLADNVKLTHAEKTVCGLLYSTLPGKVKSGICALLIYDGERSTALYVEAAFSGSFRPGELLRAKVGDLVKPGVSEETALRCWSLIVAPEERLQPSKTQAFDDTVIFDHPEWLGEVLGSWAAHAADDRELLPLEAVRVARPFKAAASSWASRHPCTSLLWALLWNSAFGCPQQALQHGLGGLRRRARGVGPRAACGAALALWALARALLRRGPSRGALRRAPGGLRASERRALLDVYGLRERLESAAGFFQTKAAKWELARAERTLEMVESMLQEEHGSLDIQQAQLCHIRDPRVYPVPDYLQPAYRKGGVQVAVTGGSGVGKSSFINAIRRTRPRDQGAAKTGITECTRQPKMYTFWPGRAGVFNKLFDQVEQVLRVTASEDSRVVEGRRASSSAELIRTLVKHRDAWSCLDHREVCLQAGDRVLLSGVGGPGAEECTAEVVVPPGGRHRRSFRVRLGCGEVADVSTRRVLGVLAECAIWDLPGVGTPSFPQQTYLGRMGIRHFDLVVLLTASRFTEAEMALVGELERWDVPYFLVRNKTDCDVQSEIDEREQSFEEDDDSELGVDEKKRIEGATIKRIKEFFRTEHDLCSIYCVSSKPGCRMRFDFLRLEHDIEEALRRQRAMLATNLR</sequence>
<proteinExistence type="inferred from homology"/>
<organism evidence="6 7">
    <name type="scientific">Prorocentrum cordatum</name>
    <dbReference type="NCBI Taxonomy" id="2364126"/>
    <lineage>
        <taxon>Eukaryota</taxon>
        <taxon>Sar</taxon>
        <taxon>Alveolata</taxon>
        <taxon>Dinophyceae</taxon>
        <taxon>Prorocentrales</taxon>
        <taxon>Prorocentraceae</taxon>
        <taxon>Prorocentrum</taxon>
    </lineage>
</organism>
<evidence type="ECO:0000256" key="4">
    <source>
        <dbReference type="ARBA" id="ARBA00023134"/>
    </source>
</evidence>
<dbReference type="Gene3D" id="3.40.50.300">
    <property type="entry name" value="P-loop containing nucleotide triphosphate hydrolases"/>
    <property type="match status" value="2"/>
</dbReference>
<dbReference type="PANTHER" id="PTHR32341">
    <property type="entry name" value="INTERFERON-INDUCIBLE GTPASE"/>
    <property type="match status" value="1"/>
</dbReference>
<dbReference type="InterPro" id="IPR007743">
    <property type="entry name" value="Immunity-related_GTPase-like"/>
</dbReference>
<evidence type="ECO:0000256" key="1">
    <source>
        <dbReference type="ARBA" id="ARBA00005429"/>
    </source>
</evidence>
<name>A0ABN9TUK5_9DINO</name>
<keyword evidence="2" id="KW-0547">Nucleotide-binding</keyword>
<dbReference type="Pfam" id="PF05049">
    <property type="entry name" value="IIGP"/>
    <property type="match status" value="2"/>
</dbReference>